<dbReference type="GO" id="GO:0005930">
    <property type="term" value="C:axoneme"/>
    <property type="evidence" value="ECO:0007669"/>
    <property type="project" value="UniProtKB-SubCell"/>
</dbReference>
<dbReference type="Gene3D" id="3.80.10.10">
    <property type="entry name" value="Ribonuclease Inhibitor"/>
    <property type="match status" value="1"/>
</dbReference>
<feature type="domain" description="F-box" evidence="2">
    <location>
        <begin position="1"/>
        <end position="47"/>
    </location>
</feature>
<dbReference type="SUPFAM" id="SSF81383">
    <property type="entry name" value="F-box domain"/>
    <property type="match status" value="1"/>
</dbReference>
<evidence type="ECO:0000313" key="4">
    <source>
        <dbReference type="Proteomes" id="UP001205105"/>
    </source>
</evidence>
<keyword evidence="4" id="KW-1185">Reference proteome</keyword>
<name>A0AAD5DQU9_9CHLO</name>
<dbReference type="InterPro" id="IPR036047">
    <property type="entry name" value="F-box-like_dom_sf"/>
</dbReference>
<dbReference type="EMBL" id="JADXDR010000070">
    <property type="protein sequence ID" value="KAI7840868.1"/>
    <property type="molecule type" value="Genomic_DNA"/>
</dbReference>
<dbReference type="SUPFAM" id="SSF52058">
    <property type="entry name" value="L domain-like"/>
    <property type="match status" value="1"/>
</dbReference>
<dbReference type="AlphaFoldDB" id="A0AAD5DQU9"/>
<comment type="caution">
    <text evidence="3">The sequence shown here is derived from an EMBL/GenBank/DDBJ whole genome shotgun (WGS) entry which is preliminary data.</text>
</comment>
<dbReference type="InterPro" id="IPR001810">
    <property type="entry name" value="F-box_dom"/>
</dbReference>
<evidence type="ECO:0000313" key="3">
    <source>
        <dbReference type="EMBL" id="KAI7840868.1"/>
    </source>
</evidence>
<evidence type="ECO:0000256" key="1">
    <source>
        <dbReference type="ARBA" id="ARBA00004430"/>
    </source>
</evidence>
<comment type="subcellular location">
    <subcellularLocation>
        <location evidence="1">Cytoplasm</location>
        <location evidence="1">Cytoskeleton</location>
        <location evidence="1">Cilium axoneme</location>
    </subcellularLocation>
</comment>
<accession>A0AAD5DQU9</accession>
<organism evidence="3 4">
    <name type="scientific">Chlorella ohadii</name>
    <dbReference type="NCBI Taxonomy" id="2649997"/>
    <lineage>
        <taxon>Eukaryota</taxon>
        <taxon>Viridiplantae</taxon>
        <taxon>Chlorophyta</taxon>
        <taxon>core chlorophytes</taxon>
        <taxon>Trebouxiophyceae</taxon>
        <taxon>Chlorellales</taxon>
        <taxon>Chlorellaceae</taxon>
        <taxon>Chlorella clade</taxon>
        <taxon>Chlorella</taxon>
    </lineage>
</organism>
<evidence type="ECO:0000259" key="2">
    <source>
        <dbReference type="PROSITE" id="PS50181"/>
    </source>
</evidence>
<proteinExistence type="predicted"/>
<dbReference type="InterPro" id="IPR032675">
    <property type="entry name" value="LRR_dom_sf"/>
</dbReference>
<sequence>MSLAQLPDELLISIFGRLSLEERHRALPLVSQRCWRLLCSPQLLHAMRVYIHGDTDEEAVPRLRSLARFLLLRGAGSVRQLRLDLGSCGEEEHDTQIECMALLAAAATACSGLEDLQLQSQFTVTLSSWLLPLRGSLRALRTVGFTCTIAADSLGLLTALQELEMGVYADYVTIEEDARLPTSLTRLVLGSGHGSQSMPHQIGTLCNLRQLFLQNPYEDAGSYAPLTRLSRLTTLKLLGCVPLTQLDLDLSSPGPLASLTALTALRQLSWWAEPDIGSAALPHGPWMQRLEALAAPDSLLAHSLPALEGARSLQQLCSFACRKPRGAQLRSVIRWAVQHPTLQRLLLGDRPLSSELWPEIGEAARVRPDLRIMNSTIAHIDC</sequence>
<dbReference type="Gene3D" id="1.20.1280.50">
    <property type="match status" value="1"/>
</dbReference>
<gene>
    <name evidence="3" type="ORF">COHA_005398</name>
</gene>
<dbReference type="Proteomes" id="UP001205105">
    <property type="component" value="Unassembled WGS sequence"/>
</dbReference>
<dbReference type="PROSITE" id="PS50181">
    <property type="entry name" value="FBOX"/>
    <property type="match status" value="1"/>
</dbReference>
<protein>
    <recommendedName>
        <fullName evidence="2">F-box domain-containing protein</fullName>
    </recommendedName>
</protein>
<reference evidence="3" key="1">
    <citation type="submission" date="2020-11" db="EMBL/GenBank/DDBJ databases">
        <title>Chlorella ohadii genome sequencing and assembly.</title>
        <authorList>
            <person name="Murik O."/>
            <person name="Treves H."/>
            <person name="Kedem I."/>
            <person name="Shotland Y."/>
            <person name="Kaplan A."/>
        </authorList>
    </citation>
    <scope>NUCLEOTIDE SEQUENCE</scope>
    <source>
        <strain evidence="3">1</strain>
    </source>
</reference>